<accession>A0AAU4K1P2</accession>
<dbReference type="KEGG" id="whr:OG579_20245"/>
<dbReference type="InterPro" id="IPR006311">
    <property type="entry name" value="TAT_signal"/>
</dbReference>
<dbReference type="RefSeq" id="WP_328857414.1">
    <property type="nucleotide sequence ID" value="NZ_CP108021.1"/>
</dbReference>
<feature type="chain" id="PRO_5043671166" evidence="1">
    <location>
        <begin position="30"/>
        <end position="199"/>
    </location>
</feature>
<protein>
    <submittedName>
        <fullName evidence="2">Uncharacterized protein</fullName>
    </submittedName>
</protein>
<reference evidence="2 3" key="1">
    <citation type="submission" date="2022-10" db="EMBL/GenBank/DDBJ databases">
        <title>The complete genomes of actinobacterial strains from the NBC collection.</title>
        <authorList>
            <person name="Joergensen T.S."/>
            <person name="Alvarez Arevalo M."/>
            <person name="Sterndorff E.B."/>
            <person name="Faurdal D."/>
            <person name="Vuksanovic O."/>
            <person name="Mourched A.-S."/>
            <person name="Charusanti P."/>
            <person name="Shaw S."/>
            <person name="Blin K."/>
            <person name="Weber T."/>
        </authorList>
    </citation>
    <scope>NUCLEOTIDE SEQUENCE [LARGE SCALE GENOMIC DNA]</scope>
    <source>
        <strain evidence="2 3">NBC_00319</strain>
    </source>
</reference>
<dbReference type="PROSITE" id="PS51318">
    <property type="entry name" value="TAT"/>
    <property type="match status" value="1"/>
</dbReference>
<evidence type="ECO:0000313" key="3">
    <source>
        <dbReference type="Proteomes" id="UP001432128"/>
    </source>
</evidence>
<dbReference type="AlphaFoldDB" id="A0AAU4K1P2"/>
<keyword evidence="3" id="KW-1185">Reference proteome</keyword>
<dbReference type="Proteomes" id="UP001432128">
    <property type="component" value="Chromosome"/>
</dbReference>
<dbReference type="EMBL" id="CP108021">
    <property type="protein sequence ID" value="WUM19991.1"/>
    <property type="molecule type" value="Genomic_DNA"/>
</dbReference>
<gene>
    <name evidence="2" type="ORF">OG579_20245</name>
</gene>
<evidence type="ECO:0000313" key="2">
    <source>
        <dbReference type="EMBL" id="WUM19991.1"/>
    </source>
</evidence>
<proteinExistence type="predicted"/>
<keyword evidence="1" id="KW-0732">Signal</keyword>
<organism evidence="2 3">
    <name type="scientific">Williamsia herbipolensis</name>
    <dbReference type="NCBI Taxonomy" id="1603258"/>
    <lineage>
        <taxon>Bacteria</taxon>
        <taxon>Bacillati</taxon>
        <taxon>Actinomycetota</taxon>
        <taxon>Actinomycetes</taxon>
        <taxon>Mycobacteriales</taxon>
        <taxon>Nocardiaceae</taxon>
        <taxon>Williamsia</taxon>
    </lineage>
</organism>
<evidence type="ECO:0000256" key="1">
    <source>
        <dbReference type="SAM" id="SignalP"/>
    </source>
</evidence>
<feature type="signal peptide" evidence="1">
    <location>
        <begin position="1"/>
        <end position="29"/>
    </location>
</feature>
<name>A0AAU4K1P2_9NOCA</name>
<sequence>MHRTARRSVARLSAVALAGLAAVTGVVTAAGPASAASVTVRSPIEAVVGSVDITSTTVDYDRAVGRLDITIVVRTKAGVGRGYGPNYSVLLYGPRNVTGGTGQAVAAISAIGRPLLKGFPVRPGTPVPVPLIVNPVGTDQDQIVQVLTRIIGNRVEFRVTDNRLKNLPLRYFDVQTSLDRNFVGGDFATTDTLRGRLPN</sequence>